<evidence type="ECO:0000313" key="3">
    <source>
        <dbReference type="Proteomes" id="UP000717515"/>
    </source>
</evidence>
<proteinExistence type="predicted"/>
<reference evidence="2" key="1">
    <citation type="submission" date="2021-07" db="EMBL/GenBank/DDBJ databases">
        <title>Draft genome of Mortierella alpina, strain LL118, isolated from an aspen leaf litter sample.</title>
        <authorList>
            <person name="Yang S."/>
            <person name="Vinatzer B.A."/>
        </authorList>
    </citation>
    <scope>NUCLEOTIDE SEQUENCE</scope>
    <source>
        <strain evidence="2">LL118</strain>
    </source>
</reference>
<feature type="region of interest" description="Disordered" evidence="1">
    <location>
        <begin position="113"/>
        <end position="135"/>
    </location>
</feature>
<dbReference type="AlphaFoldDB" id="A0A9P8CYT2"/>
<protein>
    <submittedName>
        <fullName evidence="2">Uncharacterized protein</fullName>
    </submittedName>
</protein>
<gene>
    <name evidence="2" type="ORF">KVV02_000092</name>
</gene>
<accession>A0A9P8CYT2</accession>
<evidence type="ECO:0000313" key="2">
    <source>
        <dbReference type="EMBL" id="KAG9319510.1"/>
    </source>
</evidence>
<evidence type="ECO:0000256" key="1">
    <source>
        <dbReference type="SAM" id="MobiDB-lite"/>
    </source>
</evidence>
<comment type="caution">
    <text evidence="2">The sequence shown here is derived from an EMBL/GenBank/DDBJ whole genome shotgun (WGS) entry which is preliminary data.</text>
</comment>
<organism evidence="2 3">
    <name type="scientific">Mortierella alpina</name>
    <name type="common">Oleaginous fungus</name>
    <name type="synonym">Mortierella renispora</name>
    <dbReference type="NCBI Taxonomy" id="64518"/>
    <lineage>
        <taxon>Eukaryota</taxon>
        <taxon>Fungi</taxon>
        <taxon>Fungi incertae sedis</taxon>
        <taxon>Mucoromycota</taxon>
        <taxon>Mortierellomycotina</taxon>
        <taxon>Mortierellomycetes</taxon>
        <taxon>Mortierellales</taxon>
        <taxon>Mortierellaceae</taxon>
        <taxon>Mortierella</taxon>
    </lineage>
</organism>
<sequence length="154" mass="17344">MPRKSAHQQAIRELEQWIGICIAQGWKADEEAALAGYAAHVDSHPSKPRARIIRDDSFFAHRFANLPDEEFRQQFRITRDGFQAITYSVNLQVVCDVDKRIIAWAVNDLAQQRTPPLQRPKPSRTPPSTAASPNLGFATSTALEFSKDDGHLYS</sequence>
<dbReference type="EMBL" id="JAIFTL010000435">
    <property type="protein sequence ID" value="KAG9319510.1"/>
    <property type="molecule type" value="Genomic_DNA"/>
</dbReference>
<dbReference type="Proteomes" id="UP000717515">
    <property type="component" value="Unassembled WGS sequence"/>
</dbReference>
<name>A0A9P8CYT2_MORAP</name>